<evidence type="ECO:0000256" key="1">
    <source>
        <dbReference type="PROSITE-ProRule" id="PRU00781"/>
    </source>
</evidence>
<dbReference type="AlphaFoldDB" id="A0A507FKG9"/>
<dbReference type="Pfam" id="PF01504">
    <property type="entry name" value="PIP5K"/>
    <property type="match status" value="1"/>
</dbReference>
<dbReference type="InterPro" id="IPR002498">
    <property type="entry name" value="PInositol-4-P-4/5-kinase_core"/>
</dbReference>
<feature type="compositionally biased region" description="Low complexity" evidence="2">
    <location>
        <begin position="109"/>
        <end position="136"/>
    </location>
</feature>
<gene>
    <name evidence="4" type="ORF">CcCBS67573_g01819</name>
</gene>
<keyword evidence="1" id="KW-0808">Transferase</keyword>
<dbReference type="InterPro" id="IPR023610">
    <property type="entry name" value="PInositol-4/5-P-5/4-kinase"/>
</dbReference>
<dbReference type="Proteomes" id="UP000320333">
    <property type="component" value="Unassembled WGS sequence"/>
</dbReference>
<dbReference type="InterPro" id="IPR027484">
    <property type="entry name" value="PInositol-4-P-5-kinase_N"/>
</dbReference>
<sequence length="646" mass="70469">MLIAISLAASTLLTSLSLSAGIGALVGVWLSRSRARHATAAHSSSLPGGSHQESGVSLETNADEFSLHARHCLTAVRAAIALADSSPEAMAHNALSAASIERPPSWNGRLPSSSTMQPSSLSRLPLKNSSNSPSKKQVGFVPVPMATSRVKYLQQANPIDTASLPISSSGSSIFRSIRKLPQASNLKRLSRTGTSSLAIQTSFANQSNLAPNPSGQSSPTPDLTSKFSQHLASSHFTSEHAHYWLIPGYGYVKFIDYAPLVFKLARENFGFTMEQVFESIGNGDCRISKSAGKSNSVFMETLDGRFLFKTLRGAEGDNLRKFLPHAHKGTLLPRYMGLFSFEPPQNHLFQVPESPTSANYDPIRAILSKPFTVVMMANVLDTRLPVQVKFDFKGSEKGRKSLPDGADALEKVELSKLTLKELDFERLIEAGKIELFDIGSASKARLLKELENDLELLKQFRFMDYSLLVGVQSLKTSSHVEHRESGIDESINANSPHNNCRGLRSSASKSNTVYFIGLIDILQKFNFSKWIERELHRQKNSRLSVTGDSLGNPDSFVRRAISEQHISTAHETLARSTVSHSQVNKARSTHTFTNFADSESTIGIGRGRSGSISSISGSSNGEMEVSVEEPGRYADRLLAYVQTVLV</sequence>
<dbReference type="OrthoDB" id="20783at2759"/>
<feature type="domain" description="PIPK" evidence="3">
    <location>
        <begin position="189"/>
        <end position="568"/>
    </location>
</feature>
<dbReference type="GO" id="GO:0046854">
    <property type="term" value="P:phosphatidylinositol phosphate biosynthetic process"/>
    <property type="evidence" value="ECO:0007669"/>
    <property type="project" value="TreeGrafter"/>
</dbReference>
<dbReference type="EMBL" id="QEAP01000033">
    <property type="protein sequence ID" value="TPX76921.1"/>
    <property type="molecule type" value="Genomic_DNA"/>
</dbReference>
<feature type="region of interest" description="Disordered" evidence="2">
    <location>
        <begin position="101"/>
        <end position="140"/>
    </location>
</feature>
<name>A0A507FKG9_9FUNG</name>
<dbReference type="GO" id="GO:0005886">
    <property type="term" value="C:plasma membrane"/>
    <property type="evidence" value="ECO:0007669"/>
    <property type="project" value="TreeGrafter"/>
</dbReference>
<evidence type="ECO:0000256" key="2">
    <source>
        <dbReference type="SAM" id="MobiDB-lite"/>
    </source>
</evidence>
<dbReference type="SMART" id="SM00330">
    <property type="entry name" value="PIPKc"/>
    <property type="match status" value="1"/>
</dbReference>
<reference evidence="4 5" key="1">
    <citation type="journal article" date="2019" name="Sci. Rep.">
        <title>Comparative genomics of chytrid fungi reveal insights into the obligate biotrophic and pathogenic lifestyle of Synchytrium endobioticum.</title>
        <authorList>
            <person name="van de Vossenberg B.T.L.H."/>
            <person name="Warris S."/>
            <person name="Nguyen H.D.T."/>
            <person name="van Gent-Pelzer M.P.E."/>
            <person name="Joly D.L."/>
            <person name="van de Geest H.C."/>
            <person name="Bonants P.J.M."/>
            <person name="Smith D.S."/>
            <person name="Levesque C.A."/>
            <person name="van der Lee T.A.J."/>
        </authorList>
    </citation>
    <scope>NUCLEOTIDE SEQUENCE [LARGE SCALE GENOMIC DNA]</scope>
    <source>
        <strain evidence="4 5">CBS 675.73</strain>
    </source>
</reference>
<feature type="region of interest" description="Disordered" evidence="2">
    <location>
        <begin position="607"/>
        <end position="627"/>
    </location>
</feature>
<dbReference type="GO" id="GO:0016308">
    <property type="term" value="F:1-phosphatidylinositol-4-phosphate 5-kinase activity"/>
    <property type="evidence" value="ECO:0007669"/>
    <property type="project" value="TreeGrafter"/>
</dbReference>
<feature type="region of interest" description="Disordered" evidence="2">
    <location>
        <begin position="205"/>
        <end position="226"/>
    </location>
</feature>
<organism evidence="4 5">
    <name type="scientific">Chytriomyces confervae</name>
    <dbReference type="NCBI Taxonomy" id="246404"/>
    <lineage>
        <taxon>Eukaryota</taxon>
        <taxon>Fungi</taxon>
        <taxon>Fungi incertae sedis</taxon>
        <taxon>Chytridiomycota</taxon>
        <taxon>Chytridiomycota incertae sedis</taxon>
        <taxon>Chytridiomycetes</taxon>
        <taxon>Chytridiales</taxon>
        <taxon>Chytriomycetaceae</taxon>
        <taxon>Chytriomyces</taxon>
    </lineage>
</organism>
<evidence type="ECO:0000313" key="5">
    <source>
        <dbReference type="Proteomes" id="UP000320333"/>
    </source>
</evidence>
<dbReference type="CDD" id="cd00139">
    <property type="entry name" value="PIPKc"/>
    <property type="match status" value="1"/>
</dbReference>
<proteinExistence type="predicted"/>
<dbReference type="STRING" id="246404.A0A507FKG9"/>
<evidence type="ECO:0000259" key="3">
    <source>
        <dbReference type="PROSITE" id="PS51455"/>
    </source>
</evidence>
<dbReference type="SUPFAM" id="SSF56104">
    <property type="entry name" value="SAICAR synthase-like"/>
    <property type="match status" value="1"/>
</dbReference>
<dbReference type="InterPro" id="IPR027483">
    <property type="entry name" value="PInositol-4-P-4/5-kinase_C_sf"/>
</dbReference>
<keyword evidence="1" id="KW-0547">Nucleotide-binding</keyword>
<dbReference type="Gene3D" id="3.30.800.10">
    <property type="entry name" value="Phosphatidylinositol Phosphate Kinase II Beta"/>
    <property type="match status" value="1"/>
</dbReference>
<keyword evidence="1" id="KW-0418">Kinase</keyword>
<dbReference type="PROSITE" id="PS51455">
    <property type="entry name" value="PIPK"/>
    <property type="match status" value="1"/>
</dbReference>
<keyword evidence="5" id="KW-1185">Reference proteome</keyword>
<keyword evidence="1" id="KW-0067">ATP-binding</keyword>
<dbReference type="GO" id="GO:0005524">
    <property type="term" value="F:ATP binding"/>
    <property type="evidence" value="ECO:0007669"/>
    <property type="project" value="UniProtKB-UniRule"/>
</dbReference>
<evidence type="ECO:0000313" key="4">
    <source>
        <dbReference type="EMBL" id="TPX76921.1"/>
    </source>
</evidence>
<dbReference type="PANTHER" id="PTHR23086:SF8">
    <property type="entry name" value="PHOSPHATIDYLINOSITOL 5-PHOSPHATE 4-KINASE, ISOFORM A"/>
    <property type="match status" value="1"/>
</dbReference>
<dbReference type="Gene3D" id="3.30.810.10">
    <property type="entry name" value="2-Layer Sandwich"/>
    <property type="match status" value="1"/>
</dbReference>
<protein>
    <recommendedName>
        <fullName evidence="3">PIPK domain-containing protein</fullName>
    </recommendedName>
</protein>
<feature type="compositionally biased region" description="Low complexity" evidence="2">
    <location>
        <begin position="609"/>
        <end position="619"/>
    </location>
</feature>
<comment type="caution">
    <text evidence="4">The sequence shown here is derived from an EMBL/GenBank/DDBJ whole genome shotgun (WGS) entry which is preliminary data.</text>
</comment>
<dbReference type="PANTHER" id="PTHR23086">
    <property type="entry name" value="PHOSPHATIDYLINOSITOL-4-PHOSPHATE 5-KINASE"/>
    <property type="match status" value="1"/>
</dbReference>
<accession>A0A507FKG9</accession>